<reference evidence="7" key="1">
    <citation type="submission" date="2011-11" db="EMBL/GenBank/DDBJ databases">
        <title>Improved High-Quality Draft sequence of Desulfovibrio sp. U5L.</title>
        <authorList>
            <consortium name="US DOE Joint Genome Institute"/>
            <person name="Lucas S."/>
            <person name="Han J."/>
            <person name="Lapidus A."/>
            <person name="Cheng J.-F."/>
            <person name="Goodwin L."/>
            <person name="Pitluck S."/>
            <person name="Peters L."/>
            <person name="Ovchinnikova G."/>
            <person name="Held B."/>
            <person name="Detter J.C."/>
            <person name="Han C."/>
            <person name="Tapia R."/>
            <person name="Land M."/>
            <person name="Hauser L."/>
            <person name="Kyrpides N."/>
            <person name="Ivanova N."/>
            <person name="Pagani I."/>
            <person name="Gabster J."/>
            <person name="Walker C."/>
            <person name="Stolyar S."/>
            <person name="Stahl D."/>
            <person name="Arkin A."/>
            <person name="Dehal P."/>
            <person name="Hazen T."/>
            <person name="Woyke T."/>
        </authorList>
    </citation>
    <scope>NUCLEOTIDE SEQUENCE [LARGE SCALE GENOMIC DNA]</scope>
    <source>
        <strain evidence="7">U5L</strain>
    </source>
</reference>
<name>I2Q0S0_9BACT</name>
<dbReference type="InterPro" id="IPR012809">
    <property type="entry name" value="ECF_CbiQ"/>
</dbReference>
<evidence type="ECO:0000256" key="5">
    <source>
        <dbReference type="ARBA" id="ARBA00023136"/>
    </source>
</evidence>
<dbReference type="OrthoDB" id="4533at2"/>
<gene>
    <name evidence="7" type="ORF">DesU5LDRAFT_1696</name>
</gene>
<evidence type="ECO:0000313" key="7">
    <source>
        <dbReference type="EMBL" id="EIG53376.1"/>
    </source>
</evidence>
<keyword evidence="2" id="KW-1003">Cell membrane</keyword>
<dbReference type="PANTHER" id="PTHR34857:SF2">
    <property type="entry name" value="SLL0384 PROTEIN"/>
    <property type="match status" value="1"/>
</dbReference>
<feature type="transmembrane region" description="Helical" evidence="6">
    <location>
        <begin position="26"/>
        <end position="54"/>
    </location>
</feature>
<dbReference type="STRING" id="596152.DesU5LDRAFT_1696"/>
<dbReference type="Pfam" id="PF02361">
    <property type="entry name" value="CbiQ"/>
    <property type="match status" value="1"/>
</dbReference>
<sequence length="259" mass="27553">MIDEPLTRGDSRIHALDPRHRLVACLGLSLAAVLAATPAAPLVILAVGLTLTVAARPPAAVVGKRFCAVNFFVAFLWLILPLTTPGAPAWTLPGPGGLVLTREGVRLAALITLKTNAVFFCLVSLLATIPVPALGRAMTALGVPAKFSFLFLFTYRYLHVIAEEYARLATAARLRGFVPATDGRTYRTYAALVAMVLVRSYDRSQRVYQSMLLRGFAGVFPSLDRFKSGPGDAIFLALALAVAVGAGSLDFFLSGRGHG</sequence>
<feature type="transmembrane region" description="Helical" evidence="6">
    <location>
        <begin position="66"/>
        <end position="87"/>
    </location>
</feature>
<proteinExistence type="predicted"/>
<evidence type="ECO:0000256" key="2">
    <source>
        <dbReference type="ARBA" id="ARBA00022475"/>
    </source>
</evidence>
<dbReference type="AlphaFoldDB" id="I2Q0S0"/>
<accession>I2Q0S0</accession>
<dbReference type="HOGENOM" id="CLU_056469_1_3_7"/>
<feature type="transmembrane region" description="Helical" evidence="6">
    <location>
        <begin position="233"/>
        <end position="253"/>
    </location>
</feature>
<dbReference type="InterPro" id="IPR003339">
    <property type="entry name" value="ABC/ECF_trnsptr_transmembrane"/>
</dbReference>
<feature type="transmembrane region" description="Helical" evidence="6">
    <location>
        <begin position="139"/>
        <end position="158"/>
    </location>
</feature>
<comment type="subcellular location">
    <subcellularLocation>
        <location evidence="1">Cell membrane</location>
        <topology evidence="1">Multi-pass membrane protein</topology>
    </subcellularLocation>
</comment>
<dbReference type="eggNOG" id="COG0619">
    <property type="taxonomic scope" value="Bacteria"/>
</dbReference>
<evidence type="ECO:0000256" key="4">
    <source>
        <dbReference type="ARBA" id="ARBA00022989"/>
    </source>
</evidence>
<organism evidence="7">
    <name type="scientific">Desulfovibrio sp. U5L</name>
    <dbReference type="NCBI Taxonomy" id="596152"/>
    <lineage>
        <taxon>Bacteria</taxon>
        <taxon>Pseudomonadati</taxon>
        <taxon>Thermodesulfobacteriota</taxon>
        <taxon>Desulfovibrionia</taxon>
        <taxon>Desulfovibrionales</taxon>
        <taxon>Desulfovibrionaceae</taxon>
        <taxon>Desulfovibrio</taxon>
    </lineage>
</organism>
<dbReference type="PANTHER" id="PTHR34857">
    <property type="entry name" value="SLL0384 PROTEIN"/>
    <property type="match status" value="1"/>
</dbReference>
<evidence type="ECO:0000256" key="1">
    <source>
        <dbReference type="ARBA" id="ARBA00004651"/>
    </source>
</evidence>
<protein>
    <submittedName>
        <fullName evidence="7">Cobalt ABC transporter, permease protein CbiQ</fullName>
    </submittedName>
</protein>
<dbReference type="InterPro" id="IPR051611">
    <property type="entry name" value="ECF_transporter_component"/>
</dbReference>
<dbReference type="GO" id="GO:0006824">
    <property type="term" value="P:cobalt ion transport"/>
    <property type="evidence" value="ECO:0007669"/>
    <property type="project" value="InterPro"/>
</dbReference>
<dbReference type="GO" id="GO:0043190">
    <property type="term" value="C:ATP-binding cassette (ABC) transporter complex"/>
    <property type="evidence" value="ECO:0007669"/>
    <property type="project" value="InterPro"/>
</dbReference>
<keyword evidence="5 6" id="KW-0472">Membrane</keyword>
<feature type="transmembrane region" description="Helical" evidence="6">
    <location>
        <begin position="107"/>
        <end position="127"/>
    </location>
</feature>
<dbReference type="CDD" id="cd16914">
    <property type="entry name" value="EcfT"/>
    <property type="match status" value="1"/>
</dbReference>
<evidence type="ECO:0000256" key="6">
    <source>
        <dbReference type="SAM" id="Phobius"/>
    </source>
</evidence>
<evidence type="ECO:0000256" key="3">
    <source>
        <dbReference type="ARBA" id="ARBA00022692"/>
    </source>
</evidence>
<keyword evidence="4 6" id="KW-1133">Transmembrane helix</keyword>
<dbReference type="NCBIfam" id="TIGR02454">
    <property type="entry name" value="ECF_T_CbiQ"/>
    <property type="match status" value="1"/>
</dbReference>
<dbReference type="EMBL" id="JH600068">
    <property type="protein sequence ID" value="EIG53376.1"/>
    <property type="molecule type" value="Genomic_DNA"/>
</dbReference>
<keyword evidence="3 6" id="KW-0812">Transmembrane</keyword>